<evidence type="ECO:0000313" key="3">
    <source>
        <dbReference type="Proteomes" id="UP001198242"/>
    </source>
</evidence>
<evidence type="ECO:0000313" key="2">
    <source>
        <dbReference type="EMBL" id="MCC2209709.1"/>
    </source>
</evidence>
<comment type="caution">
    <text evidence="2">The sequence shown here is derived from an EMBL/GenBank/DDBJ whole genome shotgun (WGS) entry which is preliminary data.</text>
</comment>
<dbReference type="SUPFAM" id="SSF55729">
    <property type="entry name" value="Acyl-CoA N-acyltransferases (Nat)"/>
    <property type="match status" value="1"/>
</dbReference>
<dbReference type="InterPro" id="IPR016181">
    <property type="entry name" value="Acyl_CoA_acyltransferase"/>
</dbReference>
<dbReference type="Pfam" id="PF00583">
    <property type="entry name" value="Acetyltransf_1"/>
    <property type="match status" value="1"/>
</dbReference>
<name>A0AAE3J8M3_9FIRM</name>
<reference evidence="2 3" key="1">
    <citation type="submission" date="2021-10" db="EMBL/GenBank/DDBJ databases">
        <title>Anaerobic single-cell dispensing facilitates the cultivation of human gut bacteria.</title>
        <authorList>
            <person name="Afrizal A."/>
        </authorList>
    </citation>
    <scope>NUCLEOTIDE SEQUENCE [LARGE SCALE GENOMIC DNA]</scope>
    <source>
        <strain evidence="2 3">CLA-AA-H232</strain>
    </source>
</reference>
<dbReference type="AlphaFoldDB" id="A0AAE3J8M3"/>
<dbReference type="PROSITE" id="PS51186">
    <property type="entry name" value="GNAT"/>
    <property type="match status" value="1"/>
</dbReference>
<dbReference type="CDD" id="cd04301">
    <property type="entry name" value="NAT_SF"/>
    <property type="match status" value="1"/>
</dbReference>
<sequence length="151" mass="17555">MEIVKYKPEYKNDFIRLSKNWITKYFALESDDFEVFENIYKLIKNGAMIYFAIENGVVYATCMAQPMTNNEWEICKLAADERYDGHGAGSAVFKACMDYALENGANKLTILSNSILKPALHIYEKYGFYEIPVDNTHHYKRVDIQFEYAAK</sequence>
<keyword evidence="3" id="KW-1185">Reference proteome</keyword>
<dbReference type="RefSeq" id="WP_349164041.1">
    <property type="nucleotide sequence ID" value="NZ_JBBNHX010000063.1"/>
</dbReference>
<evidence type="ECO:0000259" key="1">
    <source>
        <dbReference type="PROSITE" id="PS51186"/>
    </source>
</evidence>
<dbReference type="EMBL" id="JAJEQM010000002">
    <property type="protein sequence ID" value="MCC2209709.1"/>
    <property type="molecule type" value="Genomic_DNA"/>
</dbReference>
<gene>
    <name evidence="2" type="ORF">LKE05_02730</name>
</gene>
<organism evidence="2 3">
    <name type="scientific">Hominilimicola fabiformis</name>
    <dbReference type="NCBI Taxonomy" id="2885356"/>
    <lineage>
        <taxon>Bacteria</taxon>
        <taxon>Bacillati</taxon>
        <taxon>Bacillota</taxon>
        <taxon>Clostridia</taxon>
        <taxon>Eubacteriales</taxon>
        <taxon>Oscillospiraceae</taxon>
        <taxon>Hominilimicola</taxon>
    </lineage>
</organism>
<dbReference type="Proteomes" id="UP001198242">
    <property type="component" value="Unassembled WGS sequence"/>
</dbReference>
<accession>A0AAE3J8M3</accession>
<dbReference type="InterPro" id="IPR000182">
    <property type="entry name" value="GNAT_dom"/>
</dbReference>
<dbReference type="Gene3D" id="3.40.630.30">
    <property type="match status" value="1"/>
</dbReference>
<dbReference type="GO" id="GO:0016747">
    <property type="term" value="F:acyltransferase activity, transferring groups other than amino-acyl groups"/>
    <property type="evidence" value="ECO:0007669"/>
    <property type="project" value="InterPro"/>
</dbReference>
<feature type="domain" description="N-acetyltransferase" evidence="1">
    <location>
        <begin position="1"/>
        <end position="151"/>
    </location>
</feature>
<proteinExistence type="predicted"/>
<protein>
    <submittedName>
        <fullName evidence="2">GNAT family N-acetyltransferase</fullName>
    </submittedName>
</protein>